<reference evidence="1" key="1">
    <citation type="submission" date="2019-08" db="EMBL/GenBank/DDBJ databases">
        <authorList>
            <person name="Kucharzyk K."/>
            <person name="Murdoch R.W."/>
            <person name="Higgins S."/>
            <person name="Loffler F."/>
        </authorList>
    </citation>
    <scope>NUCLEOTIDE SEQUENCE</scope>
</reference>
<evidence type="ECO:0000313" key="1">
    <source>
        <dbReference type="EMBL" id="MPM01857.1"/>
    </source>
</evidence>
<name>A0A644WE97_9ZZZZ</name>
<accession>A0A644WE97</accession>
<gene>
    <name evidence="1" type="ORF">SDC9_48097</name>
</gene>
<sequence>MRITCGDTAPDRYRLAEKATSYRSPVFEADIDGVAGGVCFFIRDLNALAGVGVAVAHQHEGIGSGIIFQLYRAIRIGVIHTVA</sequence>
<dbReference type="EMBL" id="VSSQ01000828">
    <property type="protein sequence ID" value="MPM01857.1"/>
    <property type="molecule type" value="Genomic_DNA"/>
</dbReference>
<dbReference type="AlphaFoldDB" id="A0A644WE97"/>
<comment type="caution">
    <text evidence="1">The sequence shown here is derived from an EMBL/GenBank/DDBJ whole genome shotgun (WGS) entry which is preliminary data.</text>
</comment>
<protein>
    <submittedName>
        <fullName evidence="1">Uncharacterized protein</fullName>
    </submittedName>
</protein>
<proteinExistence type="predicted"/>
<organism evidence="1">
    <name type="scientific">bioreactor metagenome</name>
    <dbReference type="NCBI Taxonomy" id="1076179"/>
    <lineage>
        <taxon>unclassified sequences</taxon>
        <taxon>metagenomes</taxon>
        <taxon>ecological metagenomes</taxon>
    </lineage>
</organism>